<dbReference type="AlphaFoldDB" id="A0A8H7ZTZ2"/>
<comment type="caution">
    <text evidence="1">The sequence shown here is derived from an EMBL/GenBank/DDBJ whole genome shotgun (WGS) entry which is preliminary data.</text>
</comment>
<reference evidence="1 2" key="1">
    <citation type="journal article" name="Sci. Rep.">
        <title>Genome-scale phylogenetic analyses confirm Olpidium as the closest living zoosporic fungus to the non-flagellated, terrestrial fungi.</title>
        <authorList>
            <person name="Chang Y."/>
            <person name="Rochon D."/>
            <person name="Sekimoto S."/>
            <person name="Wang Y."/>
            <person name="Chovatia M."/>
            <person name="Sandor L."/>
            <person name="Salamov A."/>
            <person name="Grigoriev I.V."/>
            <person name="Stajich J.E."/>
            <person name="Spatafora J.W."/>
        </authorList>
    </citation>
    <scope>NUCLEOTIDE SEQUENCE [LARGE SCALE GENOMIC DNA]</scope>
    <source>
        <strain evidence="1">S191</strain>
    </source>
</reference>
<keyword evidence="2" id="KW-1185">Reference proteome</keyword>
<dbReference type="EMBL" id="JAEFCI010006870">
    <property type="protein sequence ID" value="KAG5459419.1"/>
    <property type="molecule type" value="Genomic_DNA"/>
</dbReference>
<organism evidence="1 2">
    <name type="scientific">Olpidium bornovanus</name>
    <dbReference type="NCBI Taxonomy" id="278681"/>
    <lineage>
        <taxon>Eukaryota</taxon>
        <taxon>Fungi</taxon>
        <taxon>Fungi incertae sedis</taxon>
        <taxon>Olpidiomycota</taxon>
        <taxon>Olpidiomycotina</taxon>
        <taxon>Olpidiomycetes</taxon>
        <taxon>Olpidiales</taxon>
        <taxon>Olpidiaceae</taxon>
        <taxon>Olpidium</taxon>
    </lineage>
</organism>
<proteinExistence type="predicted"/>
<protein>
    <submittedName>
        <fullName evidence="1">Uncharacterized protein</fullName>
    </submittedName>
</protein>
<accession>A0A8H7ZTZ2</accession>
<evidence type="ECO:0000313" key="2">
    <source>
        <dbReference type="Proteomes" id="UP000673691"/>
    </source>
</evidence>
<gene>
    <name evidence="1" type="ORF">BJ554DRAFT_180</name>
</gene>
<name>A0A8H7ZTZ2_9FUNG</name>
<sequence>MEDWRSTGVVERALVFSLGVVRASRWLSISPATALPRPFDTFLFMYPGRFSAFLARRTSGYGRAFPSCRMRRT</sequence>
<evidence type="ECO:0000313" key="1">
    <source>
        <dbReference type="EMBL" id="KAG5459419.1"/>
    </source>
</evidence>
<dbReference type="Proteomes" id="UP000673691">
    <property type="component" value="Unassembled WGS sequence"/>
</dbReference>